<dbReference type="KEGG" id="bcel:BcellWH2_00193"/>
<gene>
    <name evidence="2" type="ORF">BcellWH2_00193</name>
</gene>
<sequence length="190" mass="21263">MHIAFLTTEYPILGMKCGGIGIFIKHLSHLIVKSEAGVKVSVVYWGNQFTETVWDDGIFVIPINQPHKSPFSPFTNRRHLNRKLNQLVAETGIDLIESIDWEGPLAFCKLSVPVVTRLHGSNVYFDYLSGCKTPWSIKVMEKNALHNSNAYIGVSRQALDLTGKLFNLPASKRTCVIYNPVDVKITPPPI</sequence>
<evidence type="ECO:0000259" key="1">
    <source>
        <dbReference type="Pfam" id="PF13439"/>
    </source>
</evidence>
<accession>A0A0P0GI99</accession>
<evidence type="ECO:0000313" key="3">
    <source>
        <dbReference type="Proteomes" id="UP000061809"/>
    </source>
</evidence>
<organism evidence="2 3">
    <name type="scientific">Bacteroides cellulosilyticus</name>
    <dbReference type="NCBI Taxonomy" id="246787"/>
    <lineage>
        <taxon>Bacteria</taxon>
        <taxon>Pseudomonadati</taxon>
        <taxon>Bacteroidota</taxon>
        <taxon>Bacteroidia</taxon>
        <taxon>Bacteroidales</taxon>
        <taxon>Bacteroidaceae</taxon>
        <taxon>Bacteroides</taxon>
    </lineage>
</organism>
<reference evidence="2 3" key="1">
    <citation type="journal article" date="2015" name="Science">
        <title>Genetic determinants of in vivo fitness and diet responsiveness in multiple human gut Bacteroides.</title>
        <authorList>
            <person name="Wu M."/>
            <person name="McNulty N.P."/>
            <person name="Rodionov D.A."/>
            <person name="Khoroshkin M.S."/>
            <person name="Griffin N.W."/>
            <person name="Cheng J."/>
            <person name="Latreille P."/>
            <person name="Kerstetter R.A."/>
            <person name="Terrapon N."/>
            <person name="Henrissat B."/>
            <person name="Osterman A.L."/>
            <person name="Gordon J.I."/>
        </authorList>
    </citation>
    <scope>NUCLEOTIDE SEQUENCE [LARGE SCALE GENOMIC DNA]</scope>
    <source>
        <strain evidence="2 3">WH2</strain>
    </source>
</reference>
<dbReference type="Proteomes" id="UP000061809">
    <property type="component" value="Chromosome"/>
</dbReference>
<dbReference type="RefSeq" id="WP_236707620.1">
    <property type="nucleotide sequence ID" value="NZ_CP012801.1"/>
</dbReference>
<dbReference type="AlphaFoldDB" id="A0A0P0GI99"/>
<dbReference type="PATRIC" id="fig|246787.4.peg.201"/>
<dbReference type="GO" id="GO:0016757">
    <property type="term" value="F:glycosyltransferase activity"/>
    <property type="evidence" value="ECO:0007669"/>
    <property type="project" value="UniProtKB-ARBA"/>
</dbReference>
<evidence type="ECO:0000313" key="2">
    <source>
        <dbReference type="EMBL" id="ALJ57469.1"/>
    </source>
</evidence>
<protein>
    <recommendedName>
        <fullName evidence="1">Glycosyltransferase subfamily 4-like N-terminal domain-containing protein</fullName>
    </recommendedName>
</protein>
<name>A0A0P0GI99_9BACE</name>
<dbReference type="SUPFAM" id="SSF53756">
    <property type="entry name" value="UDP-Glycosyltransferase/glycogen phosphorylase"/>
    <property type="match status" value="1"/>
</dbReference>
<feature type="domain" description="Glycosyltransferase subfamily 4-like N-terminal" evidence="1">
    <location>
        <begin position="18"/>
        <end position="183"/>
    </location>
</feature>
<proteinExistence type="predicted"/>
<dbReference type="Gene3D" id="3.40.50.2000">
    <property type="entry name" value="Glycogen Phosphorylase B"/>
    <property type="match status" value="1"/>
</dbReference>
<dbReference type="EMBL" id="CP012801">
    <property type="protein sequence ID" value="ALJ57469.1"/>
    <property type="molecule type" value="Genomic_DNA"/>
</dbReference>
<dbReference type="Pfam" id="PF13439">
    <property type="entry name" value="Glyco_transf_4"/>
    <property type="match status" value="1"/>
</dbReference>
<dbReference type="InterPro" id="IPR028098">
    <property type="entry name" value="Glyco_trans_4-like_N"/>
</dbReference>